<evidence type="ECO:0000313" key="1">
    <source>
        <dbReference type="EMBL" id="ABT15344.1"/>
    </source>
</evidence>
<dbReference type="RefSeq" id="YP_001425691.1">
    <property type="nucleotide sequence ID" value="NC_008603.1"/>
</dbReference>
<organismHost>
    <name type="scientific">Paramecium bursaria</name>
    <dbReference type="NCBI Taxonomy" id="74790"/>
</organismHost>
<sequence>MSYNNFKYNLQKYAFINPVTRNLVVPGNLYVDGSANIPGLQPADIAPISSTDIIGNILSGVYVSVSGNVKANQFIGNGTFLENLTVEVPGNISADVLGNISGPKITLTGNVVATTLVGNASRLTGVIVGFPSTGIADIRGNVYAPGNVNAANVSANSLIVYGNTFANVVTVTGNVYANYFSGNGFFLTDVTQTFPSAAAIDIVGNVSAPGNVDTLLLTAGNVVAGNIIANSVVISGNISASYFSGNASNVMGVVPNILNTEIFGNVFASGNISASYLIGNGTSVTLGGYTIVPRGTVANQTARLALSNALPGSIVFQTDANVTYMLLGTPALSASNWLQFTGANFPVTSVMGRTGNVLLLSNVDVKTIGGANIAAPGSLTSANVNVIGNITGQFVAANVIVSGDITTNVLRANTITVAGNVIANYLTGNGMLLEAVQLTIPRTANIDITGNVLAPANVDTQSIITSVVRAGNVSVNGQVNVIGNVSAAYFVGNGSTMTGIPASGTQPIGIIGNVSAPGNVNASNVTTDNIRIGNAIALGQVNVLGNVVTDGFFTGSGSRLTNVPAIVSGTQAMNISGNVSASGNVDASNVLTSVLRAPNVIVTGQVNSSGGNVSSLGFFIGSGAQLTGVTATLGGTQSLDIIGNVVASGNVDATNVSTRLLRVTGNVNVRGQVNVTGNVVALNFFGSGAGLTGVSATATGNQSINIVGNVVASANVDASNVSANILRVLGNIVVGGQVTVTGNVSANRLIGNGIFLQGIIATGNLNVDIIGNVSASGNVNTQNIITSLLQTSNCVITGQANVIGNVVAGSFAGDGSLLQGIILGAGGSPLPSFVPPSTGFTSDVANTVLYSNTAGWTIQLQQYTSTNIGITTYNMPTNPDAPFVNLPGNITQKLNTPWSFSNGVWSGNVNVFSTATFASQPISMGYNSGYGVLGGNSSVTNGVGIPMVSTNGFFLVNNNGGWKGDVWPNPATGSLWTFFLPSSDTTLLGQTFPAGQLYFLEMTKNMNYLISWHQVSSTVFGTGSVQVASSSQITNHYIVSATEAYLMFGFTSPNTNIQIYDTVCIPGIRSFTPIFIARVNPTARTCQWANYLQSYNGASFNFTNTFTVNPQRTILYLQSLLNTGGNNPCTVGIGNSIGANTTVFSIPTFGSIRLGIGMAFFPGNGIYIPNTMSGVYTTVYDALGTFRMVLNSDIWSADGQVAYTCWSYTGSQTVSLGTWNAASNTFIIRSNITPQQVAGTGGFSSQPFIYRLPVGNVNSTWSGATITTSRDIFGSDGRQPQVMSITPANNGNVFIVASSPTTNVAVQATSTWGTASTNVPAGTLYSPPQIFSFQDTNGTFSNYGAITGTSTATLDRRYGGTNQWTGATSVKTPGSNTSVRVMSTTNFPDLTLNGVAASNLNPANTQVVPVVFDINSSLTVSNFRGQLPYTVGNSSITVPLTTSPTLYFGPTADNNYNILGMNAFGAGKMGNV</sequence>
<dbReference type="EMBL" id="DQ890022">
    <property type="protein sequence ID" value="ABT15344.1"/>
    <property type="molecule type" value="Genomic_DNA"/>
</dbReference>
<reference evidence="1 2" key="1">
    <citation type="journal article" date="2007" name="Virology">
        <title>Sequence and annotation of the 314-kb MT325 and the 321-kb FR483 viruses that infect Chlorella Pbi.</title>
        <authorList>
            <person name="Fitzgerald L.A."/>
            <person name="Graves M.V."/>
            <person name="Li X."/>
            <person name="Feldblyum T."/>
            <person name="Hartigan J."/>
            <person name="Van Etten J.L."/>
        </authorList>
    </citation>
    <scope>NUCLEOTIDE SEQUENCE [LARGE SCALE GENOMIC DNA]</scope>
    <source>
        <strain evidence="1 2">FR483</strain>
    </source>
</reference>
<proteinExistence type="predicted"/>
<dbReference type="GeneID" id="5364343"/>
<name>A7J6B3_PBCVF</name>
<dbReference type="Pfam" id="PF06598">
    <property type="entry name" value="Chlorovi_GP_rpt"/>
    <property type="match status" value="9"/>
</dbReference>
<evidence type="ECO:0000313" key="2">
    <source>
        <dbReference type="Proteomes" id="UP000204095"/>
    </source>
</evidence>
<dbReference type="KEGG" id="vg:5364343"/>
<protein>
    <submittedName>
        <fullName evidence="1">Uncharacterized protein N059R</fullName>
    </submittedName>
</protein>
<dbReference type="Proteomes" id="UP000204095">
    <property type="component" value="Segment"/>
</dbReference>
<dbReference type="InterPro" id="IPR010568">
    <property type="entry name" value="Chlorovirusi_glycop_rpt"/>
</dbReference>
<accession>A7J6B3</accession>
<organism evidence="1 2">
    <name type="scientific">Paramecium bursaria Chlorella virus FR483</name>
    <name type="common">PBCV-FR483</name>
    <dbReference type="NCBI Taxonomy" id="399781"/>
    <lineage>
        <taxon>Viruses</taxon>
        <taxon>Varidnaviria</taxon>
        <taxon>Bamfordvirae</taxon>
        <taxon>Nucleocytoviricota</taxon>
        <taxon>Megaviricetes</taxon>
        <taxon>Algavirales</taxon>
        <taxon>Phycodnaviridae</taxon>
        <taxon>Chlorovirus</taxon>
        <taxon>Chlorovirus conductrix</taxon>
        <taxon>Paramecium bursaria Chlorella virus A1</taxon>
    </lineage>
</organism>
<gene>
    <name evidence="1" type="primary">N059R</name>
    <name evidence="1" type="ORF">FR483_N059R</name>
</gene>